<evidence type="ECO:0000256" key="2">
    <source>
        <dbReference type="SAM" id="Phobius"/>
    </source>
</evidence>
<keyword evidence="2" id="KW-0472">Membrane</keyword>
<feature type="transmembrane region" description="Helical" evidence="2">
    <location>
        <begin position="450"/>
        <end position="469"/>
    </location>
</feature>
<dbReference type="SMART" id="SM00220">
    <property type="entry name" value="S_TKc"/>
    <property type="match status" value="1"/>
</dbReference>
<accession>A0ABU8D0C8</accession>
<keyword evidence="2" id="KW-1133">Transmembrane helix</keyword>
<evidence type="ECO:0000256" key="1">
    <source>
        <dbReference type="SAM" id="MobiDB-lite"/>
    </source>
</evidence>
<proteinExistence type="predicted"/>
<evidence type="ECO:0000259" key="3">
    <source>
        <dbReference type="PROSITE" id="PS50011"/>
    </source>
</evidence>
<keyword evidence="5" id="KW-1185">Reference proteome</keyword>
<gene>
    <name evidence="4" type="ORF">V2J18_07175</name>
</gene>
<dbReference type="SUPFAM" id="SSF56112">
    <property type="entry name" value="Protein kinase-like (PK-like)"/>
    <property type="match status" value="1"/>
</dbReference>
<evidence type="ECO:0000313" key="5">
    <source>
        <dbReference type="Proteomes" id="UP001387215"/>
    </source>
</evidence>
<dbReference type="Proteomes" id="UP001387215">
    <property type="component" value="Unassembled WGS sequence"/>
</dbReference>
<dbReference type="InterPro" id="IPR011009">
    <property type="entry name" value="Kinase-like_dom_sf"/>
</dbReference>
<dbReference type="InterPro" id="IPR000719">
    <property type="entry name" value="Prot_kinase_dom"/>
</dbReference>
<feature type="compositionally biased region" description="Low complexity" evidence="1">
    <location>
        <begin position="363"/>
        <end position="375"/>
    </location>
</feature>
<reference evidence="4 5" key="1">
    <citation type="submission" date="2024-02" db="EMBL/GenBank/DDBJ databases">
        <title>Lysobacter Genome Sequencing and Mining.</title>
        <authorList>
            <person name="Bierman J."/>
            <person name="Walker M.C."/>
        </authorList>
    </citation>
    <scope>NUCLEOTIDE SEQUENCE [LARGE SCALE GENOMIC DNA]</scope>
    <source>
        <strain evidence="4 5">PB6250</strain>
    </source>
</reference>
<keyword evidence="2" id="KW-0812">Transmembrane</keyword>
<organism evidence="4 5">
    <name type="scientific">Lysobacter firmicutimachus</name>
    <dbReference type="NCBI Taxonomy" id="1792846"/>
    <lineage>
        <taxon>Bacteria</taxon>
        <taxon>Pseudomonadati</taxon>
        <taxon>Pseudomonadota</taxon>
        <taxon>Gammaproteobacteria</taxon>
        <taxon>Lysobacterales</taxon>
        <taxon>Lysobacteraceae</taxon>
        <taxon>Lysobacter</taxon>
    </lineage>
</organism>
<feature type="domain" description="Protein kinase" evidence="3">
    <location>
        <begin position="18"/>
        <end position="310"/>
    </location>
</feature>
<sequence length="476" mass="52485">MTTSPVSGSGIRIGDRRTRLGALIKSGGAGSVYLLPEFPDRVAKIYHERVDPPSYTDRVEAMLELRPQLPDQFEGGKRYVQIAWPDATVRDERGRFVGFSMPALDVQSTSELEQVLQERQARAAGLPVGLGPKITLAANLSAVLAALHAQHHYVVDLKPVNLRFYRASLYIALLDCDGFSIQGRGRRYSAPQFTPDYLAPEFQQRGPDPLGEEAQDRFALAVVIFQLLNFGLHPYTGKPAADRVPTDIPSRIRERYYAYGLRAHRLMAPSPVSAHGSVPRELRELFDRAFGDGGERPSAADWSAALRDYAKPSSGKLVVCKREREHQHYAGQACASCARQDLLAKTARKAKPRPVAEPPRAPPQAAAARLRAPRLGRPPPPRLTPAPPPARMPQPAWLANLRLATQSRGMLAIAFPVLFAFIAQGLHRLYAALQPDPANKPLEAWVDAMLMTGLGAVFLVLCWVFAVTLPRMLKNR</sequence>
<dbReference type="RefSeq" id="WP_336131415.1">
    <property type="nucleotide sequence ID" value="NZ_JBANDL010000002.1"/>
</dbReference>
<dbReference type="Gene3D" id="1.10.510.10">
    <property type="entry name" value="Transferase(Phosphotransferase) domain 1"/>
    <property type="match status" value="1"/>
</dbReference>
<name>A0ABU8D0C8_9GAMM</name>
<feature type="compositionally biased region" description="Pro residues" evidence="1">
    <location>
        <begin position="376"/>
        <end position="391"/>
    </location>
</feature>
<dbReference type="PROSITE" id="PS50011">
    <property type="entry name" value="PROTEIN_KINASE_DOM"/>
    <property type="match status" value="1"/>
</dbReference>
<evidence type="ECO:0000313" key="4">
    <source>
        <dbReference type="EMBL" id="MEI2454458.1"/>
    </source>
</evidence>
<dbReference type="EMBL" id="JBANDL010000002">
    <property type="protein sequence ID" value="MEI2454458.1"/>
    <property type="molecule type" value="Genomic_DNA"/>
</dbReference>
<feature type="region of interest" description="Disordered" evidence="1">
    <location>
        <begin position="348"/>
        <end position="391"/>
    </location>
</feature>
<feature type="transmembrane region" description="Helical" evidence="2">
    <location>
        <begin position="410"/>
        <end position="430"/>
    </location>
</feature>
<protein>
    <recommendedName>
        <fullName evidence="3">Protein kinase domain-containing protein</fullName>
    </recommendedName>
</protein>
<comment type="caution">
    <text evidence="4">The sequence shown here is derived from an EMBL/GenBank/DDBJ whole genome shotgun (WGS) entry which is preliminary data.</text>
</comment>